<reference evidence="1" key="1">
    <citation type="submission" date="1999-09" db="EMBL/GenBank/DDBJ databases">
        <title>Functional analysis of a gene (frxA) encoding NADPH flavin oxidoreductase from Helicobacter pylori.</title>
        <authorList>
            <person name="Kwon D.H."/>
            <person name="El-Zaatari F.A.K."/>
            <person name="Kato M."/>
            <person name="Osato M."/>
            <person name="Yamaoka Y."/>
            <person name="Graham D.Y."/>
        </authorList>
    </citation>
    <scope>NUCLEOTIDE SEQUENCE</scope>
    <source>
        <strain evidence="1">6013</strain>
    </source>
</reference>
<accession>Q9RNC0</accession>
<name>Q9RNC0_HELPX</name>
<protein>
    <submittedName>
        <fullName evidence="1">NADPH-flavin oxidoreductase</fullName>
    </submittedName>
</protein>
<gene>
    <name evidence="1" type="primary">frxA</name>
</gene>
<evidence type="ECO:0000313" key="1">
    <source>
        <dbReference type="EMBL" id="AAF00502.1"/>
    </source>
</evidence>
<sequence>MGQRTNYCFTAPTIRYEKVRSQSPYF</sequence>
<proteinExistence type="predicted"/>
<organism evidence="1">
    <name type="scientific">Helicobacter pylori</name>
    <name type="common">Campylobacter pylori</name>
    <dbReference type="NCBI Taxonomy" id="210"/>
    <lineage>
        <taxon>Bacteria</taxon>
        <taxon>Pseudomonadati</taxon>
        <taxon>Campylobacterota</taxon>
        <taxon>Epsilonproteobacteria</taxon>
        <taxon>Campylobacterales</taxon>
        <taxon>Helicobacteraceae</taxon>
        <taxon>Helicobacter</taxon>
    </lineage>
</organism>
<dbReference type="EMBL" id="AF183392">
    <property type="protein sequence ID" value="AAF00502.1"/>
    <property type="molecule type" value="Genomic_DNA"/>
</dbReference>
<dbReference type="AlphaFoldDB" id="Q9RNC0"/>